<dbReference type="Proteomes" id="UP000516437">
    <property type="component" value="Chromosome 3"/>
</dbReference>
<organism evidence="2 3">
    <name type="scientific">Morella rubra</name>
    <name type="common">Chinese bayberry</name>
    <dbReference type="NCBI Taxonomy" id="262757"/>
    <lineage>
        <taxon>Eukaryota</taxon>
        <taxon>Viridiplantae</taxon>
        <taxon>Streptophyta</taxon>
        <taxon>Embryophyta</taxon>
        <taxon>Tracheophyta</taxon>
        <taxon>Spermatophyta</taxon>
        <taxon>Magnoliopsida</taxon>
        <taxon>eudicotyledons</taxon>
        <taxon>Gunneridae</taxon>
        <taxon>Pentapetalae</taxon>
        <taxon>rosids</taxon>
        <taxon>fabids</taxon>
        <taxon>Fagales</taxon>
        <taxon>Myricaceae</taxon>
        <taxon>Morella</taxon>
    </lineage>
</organism>
<evidence type="ECO:0000313" key="3">
    <source>
        <dbReference type="Proteomes" id="UP000516437"/>
    </source>
</evidence>
<keyword evidence="3" id="KW-1185">Reference proteome</keyword>
<comment type="caution">
    <text evidence="2">The sequence shown here is derived from an EMBL/GenBank/DDBJ whole genome shotgun (WGS) entry which is preliminary data.</text>
</comment>
<name>A0A6A1W9J2_9ROSI</name>
<evidence type="ECO:0000256" key="1">
    <source>
        <dbReference type="SAM" id="SignalP"/>
    </source>
</evidence>
<dbReference type="GO" id="GO:0005737">
    <property type="term" value="C:cytoplasm"/>
    <property type="evidence" value="ECO:0007669"/>
    <property type="project" value="TreeGrafter"/>
</dbReference>
<dbReference type="GO" id="GO:0000774">
    <property type="term" value="F:adenyl-nucleotide exchange factor activity"/>
    <property type="evidence" value="ECO:0007669"/>
    <property type="project" value="TreeGrafter"/>
</dbReference>
<feature type="chain" id="PRO_5025590958" evidence="1">
    <location>
        <begin position="26"/>
        <end position="131"/>
    </location>
</feature>
<dbReference type="OrthoDB" id="1938537at2759"/>
<dbReference type="EMBL" id="RXIC02000021">
    <property type="protein sequence ID" value="KAB1220986.1"/>
    <property type="molecule type" value="Genomic_DNA"/>
</dbReference>
<protein>
    <submittedName>
        <fullName evidence="2">Protein YLS3</fullName>
    </submittedName>
</protein>
<feature type="signal peptide" evidence="1">
    <location>
        <begin position="1"/>
        <end position="25"/>
    </location>
</feature>
<evidence type="ECO:0000313" key="2">
    <source>
        <dbReference type="EMBL" id="KAB1220986.1"/>
    </source>
</evidence>
<dbReference type="PANTHER" id="PTHR12329">
    <property type="entry name" value="BCL2-ASSOCIATED ATHANOGENE"/>
    <property type="match status" value="1"/>
</dbReference>
<reference evidence="2 3" key="1">
    <citation type="journal article" date="2019" name="Plant Biotechnol. J.">
        <title>The red bayberry genome and genetic basis of sex determination.</title>
        <authorList>
            <person name="Jia H.M."/>
            <person name="Jia H.J."/>
            <person name="Cai Q.L."/>
            <person name="Wang Y."/>
            <person name="Zhao H.B."/>
            <person name="Yang W.F."/>
            <person name="Wang G.Y."/>
            <person name="Li Y.H."/>
            <person name="Zhan D.L."/>
            <person name="Shen Y.T."/>
            <person name="Niu Q.F."/>
            <person name="Chang L."/>
            <person name="Qiu J."/>
            <person name="Zhao L."/>
            <person name="Xie H.B."/>
            <person name="Fu W.Y."/>
            <person name="Jin J."/>
            <person name="Li X.W."/>
            <person name="Jiao Y."/>
            <person name="Zhou C.C."/>
            <person name="Tu T."/>
            <person name="Chai C.Y."/>
            <person name="Gao J.L."/>
            <person name="Fan L.J."/>
            <person name="van de Weg E."/>
            <person name="Wang J.Y."/>
            <person name="Gao Z.S."/>
        </authorList>
    </citation>
    <scope>NUCLEOTIDE SEQUENCE [LARGE SCALE GENOMIC DNA]</scope>
    <source>
        <tissue evidence="2">Leaves</tissue>
    </source>
</reference>
<proteinExistence type="predicted"/>
<sequence length="131" mass="14535">MGSKKETLAFSFIFLLMLGTPLGSSNFEQDRAECTDQLVGLAKCDPFVAGDARAPTRDCWMGFGQLQDTQIQSFAVHITDDEESLDMAGVKDMSKVLLLKDPASQERKLEKMERNQCILKALEAVANMRAE</sequence>
<keyword evidence="1" id="KW-0732">Signal</keyword>
<dbReference type="InterPro" id="IPR039773">
    <property type="entry name" value="BAG_chaperone_regulator"/>
</dbReference>
<dbReference type="GO" id="GO:0051087">
    <property type="term" value="F:protein-folding chaperone binding"/>
    <property type="evidence" value="ECO:0007669"/>
    <property type="project" value="InterPro"/>
</dbReference>
<dbReference type="PANTHER" id="PTHR12329:SF16">
    <property type="entry name" value="BAG FAMILY MOLECULAR CHAPERONE REGULATOR 1"/>
    <property type="match status" value="1"/>
</dbReference>
<accession>A0A6A1W9J2</accession>
<dbReference type="AlphaFoldDB" id="A0A6A1W9J2"/>
<dbReference type="GO" id="GO:0050821">
    <property type="term" value="P:protein stabilization"/>
    <property type="evidence" value="ECO:0007669"/>
    <property type="project" value="TreeGrafter"/>
</dbReference>
<gene>
    <name evidence="2" type="ORF">CJ030_MR3G021766</name>
</gene>